<gene>
    <name evidence="1" type="ORF">D2N39_11525</name>
</gene>
<dbReference type="OrthoDB" id="8481481at2"/>
<dbReference type="AlphaFoldDB" id="A0A398BVF2"/>
<reference evidence="1 2" key="1">
    <citation type="submission" date="2018-09" db="EMBL/GenBank/DDBJ databases">
        <title>Gemmobacter lutimaris sp. nov., a marine bacterium isolated from tidal flat.</title>
        <authorList>
            <person name="Lee D.W."/>
            <person name="Yoo Y."/>
            <person name="Kim J.-J."/>
            <person name="Kim B.S."/>
        </authorList>
    </citation>
    <scope>NUCLEOTIDE SEQUENCE [LARGE SCALE GENOMIC DNA]</scope>
    <source>
        <strain evidence="1 2">YJ-T1-11</strain>
    </source>
</reference>
<protein>
    <recommendedName>
        <fullName evidence="3">HTH merR-type domain-containing protein</fullName>
    </recommendedName>
</protein>
<accession>A0A398BVF2</accession>
<proteinExistence type="predicted"/>
<comment type="caution">
    <text evidence="1">The sequence shown here is derived from an EMBL/GenBank/DDBJ whole genome shotgun (WGS) entry which is preliminary data.</text>
</comment>
<dbReference type="EMBL" id="QXXQ01000005">
    <property type="protein sequence ID" value="RID91860.1"/>
    <property type="molecule type" value="Genomic_DNA"/>
</dbReference>
<name>A0A398BVF2_9RHOB</name>
<keyword evidence="2" id="KW-1185">Reference proteome</keyword>
<sequence>MIDGLTFSEVSKIFGSTDAPKEDDGPDLLLRRIRSFDARGLVVAQRGDSGVREGYLDLEQACRCIVFHELMELGFDGEVLRSLRRALIQRDDPTGPTAMGLVIAAIRRGVEPAQVQLVIHRLKRKTPKGYGHVFRFTGIGDGMESRVSPENTGHACVTLDLGALLSRFTAGFDTAMAKLRHKAAKSNRINR</sequence>
<dbReference type="RefSeq" id="WP_119134921.1">
    <property type="nucleotide sequence ID" value="NZ_QXXQ01000005.1"/>
</dbReference>
<organism evidence="1 2">
    <name type="scientific">Gemmobacter lutimaris</name>
    <dbReference type="NCBI Taxonomy" id="2306023"/>
    <lineage>
        <taxon>Bacteria</taxon>
        <taxon>Pseudomonadati</taxon>
        <taxon>Pseudomonadota</taxon>
        <taxon>Alphaproteobacteria</taxon>
        <taxon>Rhodobacterales</taxon>
        <taxon>Paracoccaceae</taxon>
        <taxon>Gemmobacter</taxon>
    </lineage>
</organism>
<evidence type="ECO:0000313" key="1">
    <source>
        <dbReference type="EMBL" id="RID91860.1"/>
    </source>
</evidence>
<evidence type="ECO:0000313" key="2">
    <source>
        <dbReference type="Proteomes" id="UP000266649"/>
    </source>
</evidence>
<dbReference type="Proteomes" id="UP000266649">
    <property type="component" value="Unassembled WGS sequence"/>
</dbReference>
<evidence type="ECO:0008006" key="3">
    <source>
        <dbReference type="Google" id="ProtNLM"/>
    </source>
</evidence>